<evidence type="ECO:0000313" key="2">
    <source>
        <dbReference type="EMBL" id="QDS72503.1"/>
    </source>
</evidence>
<dbReference type="InterPro" id="IPR045875">
    <property type="entry name" value="NTF2"/>
</dbReference>
<dbReference type="Proteomes" id="UP000316270">
    <property type="component" value="Chromosome 8"/>
</dbReference>
<dbReference type="OrthoDB" id="25408at2759"/>
<accession>A0A517LA48</accession>
<evidence type="ECO:0000313" key="3">
    <source>
        <dbReference type="Proteomes" id="UP000316270"/>
    </source>
</evidence>
<dbReference type="SUPFAM" id="SSF54427">
    <property type="entry name" value="NTF2-like"/>
    <property type="match status" value="1"/>
</dbReference>
<dbReference type="PROSITE" id="PS50177">
    <property type="entry name" value="NTF2_DOMAIN"/>
    <property type="match status" value="1"/>
</dbReference>
<dbReference type="GO" id="GO:0006913">
    <property type="term" value="P:nucleocytoplasmic transport"/>
    <property type="evidence" value="ECO:0007669"/>
    <property type="project" value="InterPro"/>
</dbReference>
<dbReference type="EMBL" id="CP042192">
    <property type="protein sequence ID" value="QDS72503.1"/>
    <property type="molecule type" value="Genomic_DNA"/>
</dbReference>
<sequence length="189" mass="21079">MASTLSDDELVKVSSEAALDFVKEYYTALTESRPTIENYYCTPKEAKNAAGESTTTPTIQWNGNVYATAADFKAVWTDHMPKYVNYDVHAVDAQVLNSVFDGDAGPKVKPSKNISILVLVNGHLRLEERKTGPLKEFSESFVLVPNIEKMTLEKGPCMEKKNWLIQAQNFRYVVLHDPIGMAGQEMAVD</sequence>
<dbReference type="InterPro" id="IPR032710">
    <property type="entry name" value="NTF2-like_dom_sf"/>
</dbReference>
<feature type="domain" description="NTF2" evidence="1">
    <location>
        <begin position="17"/>
        <end position="172"/>
    </location>
</feature>
<dbReference type="PANTHER" id="PTHR12612">
    <property type="entry name" value="NUCLEAR TRANSPORT FACTOR 2"/>
    <property type="match status" value="1"/>
</dbReference>
<dbReference type="InterPro" id="IPR018222">
    <property type="entry name" value="Nuclear_transport_factor_2_euk"/>
</dbReference>
<name>A0A517LA48_9PEZI</name>
<proteinExistence type="predicted"/>
<dbReference type="Gene3D" id="3.10.450.50">
    <property type="match status" value="1"/>
</dbReference>
<keyword evidence="3" id="KW-1185">Reference proteome</keyword>
<protein>
    <recommendedName>
        <fullName evidence="1">NTF2 domain-containing protein</fullName>
    </recommendedName>
</protein>
<gene>
    <name evidence="2" type="ORF">FKW77_000035</name>
</gene>
<reference evidence="2 3" key="1">
    <citation type="submission" date="2019-07" db="EMBL/GenBank/DDBJ databases">
        <title>Finished genome of Venturia effusa.</title>
        <authorList>
            <person name="Young C.A."/>
            <person name="Cox M.P."/>
            <person name="Ganley A.R.D."/>
            <person name="David W.J."/>
        </authorList>
    </citation>
    <scope>NUCLEOTIDE SEQUENCE [LARGE SCALE GENOMIC DNA]</scope>
    <source>
        <strain evidence="3">albino</strain>
    </source>
</reference>
<evidence type="ECO:0000259" key="1">
    <source>
        <dbReference type="PROSITE" id="PS50177"/>
    </source>
</evidence>
<organism evidence="2 3">
    <name type="scientific">Venturia effusa</name>
    <dbReference type="NCBI Taxonomy" id="50376"/>
    <lineage>
        <taxon>Eukaryota</taxon>
        <taxon>Fungi</taxon>
        <taxon>Dikarya</taxon>
        <taxon>Ascomycota</taxon>
        <taxon>Pezizomycotina</taxon>
        <taxon>Dothideomycetes</taxon>
        <taxon>Pleosporomycetidae</taxon>
        <taxon>Venturiales</taxon>
        <taxon>Venturiaceae</taxon>
        <taxon>Venturia</taxon>
    </lineage>
</organism>
<dbReference type="AlphaFoldDB" id="A0A517LA48"/>
<dbReference type="STRING" id="50376.A0A517LA48"/>